<comment type="caution">
    <text evidence="2">The sequence shown here is derived from an EMBL/GenBank/DDBJ whole genome shotgun (WGS) entry which is preliminary data.</text>
</comment>
<name>A0ABC8KY82_ERUVS</name>
<evidence type="ECO:0000313" key="2">
    <source>
        <dbReference type="EMBL" id="CAH8360856.1"/>
    </source>
</evidence>
<sequence length="362" mass="41607">MDSLIIGKFQICKPIAKKKNNTKTTRSWSLKRRTVFNTHNSRKSQKHFSFFFFFVTSSSSPMLTSDKSPFASSWLDRLRISKGLSTTEDEDASGTPLSLDDFLRRNHHTATDSPPTPSDPDLTDSPSDPNQGEWYGVMSDVLSDLFNFSSSSSRSTMIIPGKKLPRKQSNPKHCFVKTIPVSFLPKVTEKREKREKRRRRVVEEEDDDVMEEEEGEKDLVGFSRSEVTVIDTSFKIWKVEKVVFRRRNVWKVRDKKGNSRGVVSLKKKKTIKVKKKKMLKKKKKRKCDGDDGEIGRKSKKMKVSRSVSDNNPQYQSEEIHDDPESSNANRTLLRRLPSKPRSVLHTSKKNSEPEARGHRSLA</sequence>
<organism evidence="2 3">
    <name type="scientific">Eruca vesicaria subsp. sativa</name>
    <name type="common">Garden rocket</name>
    <name type="synonym">Eruca sativa</name>
    <dbReference type="NCBI Taxonomy" id="29727"/>
    <lineage>
        <taxon>Eukaryota</taxon>
        <taxon>Viridiplantae</taxon>
        <taxon>Streptophyta</taxon>
        <taxon>Embryophyta</taxon>
        <taxon>Tracheophyta</taxon>
        <taxon>Spermatophyta</taxon>
        <taxon>Magnoliopsida</taxon>
        <taxon>eudicotyledons</taxon>
        <taxon>Gunneridae</taxon>
        <taxon>Pentapetalae</taxon>
        <taxon>rosids</taxon>
        <taxon>malvids</taxon>
        <taxon>Brassicales</taxon>
        <taxon>Brassicaceae</taxon>
        <taxon>Brassiceae</taxon>
        <taxon>Eruca</taxon>
    </lineage>
</organism>
<keyword evidence="3" id="KW-1185">Reference proteome</keyword>
<protein>
    <submittedName>
        <fullName evidence="2">Uncharacterized protein</fullName>
    </submittedName>
</protein>
<feature type="region of interest" description="Disordered" evidence="1">
    <location>
        <begin position="189"/>
        <end position="215"/>
    </location>
</feature>
<dbReference type="AlphaFoldDB" id="A0ABC8KY82"/>
<feature type="compositionally biased region" description="Basic and acidic residues" evidence="1">
    <location>
        <begin position="349"/>
        <end position="362"/>
    </location>
</feature>
<dbReference type="EMBL" id="CAKOAT010295266">
    <property type="protein sequence ID" value="CAH8360856.1"/>
    <property type="molecule type" value="Genomic_DNA"/>
</dbReference>
<feature type="compositionally biased region" description="Low complexity" evidence="1">
    <location>
        <begin position="119"/>
        <end position="129"/>
    </location>
</feature>
<feature type="compositionally biased region" description="Basic and acidic residues" evidence="1">
    <location>
        <begin position="287"/>
        <end position="296"/>
    </location>
</feature>
<evidence type="ECO:0000313" key="3">
    <source>
        <dbReference type="Proteomes" id="UP001642260"/>
    </source>
</evidence>
<feature type="region of interest" description="Disordered" evidence="1">
    <location>
        <begin position="151"/>
        <end position="170"/>
    </location>
</feature>
<feature type="region of interest" description="Disordered" evidence="1">
    <location>
        <begin position="106"/>
        <end position="134"/>
    </location>
</feature>
<accession>A0ABC8KY82</accession>
<proteinExistence type="predicted"/>
<gene>
    <name evidence="2" type="ORF">ERUC_LOCUS26612</name>
</gene>
<dbReference type="PANTHER" id="PTHR37258">
    <property type="entry name" value="FANTOM PROTEIN"/>
    <property type="match status" value="1"/>
</dbReference>
<feature type="compositionally biased region" description="Acidic residues" evidence="1">
    <location>
        <begin position="203"/>
        <end position="215"/>
    </location>
</feature>
<feature type="compositionally biased region" description="Basic residues" evidence="1">
    <location>
        <begin position="265"/>
        <end position="286"/>
    </location>
</feature>
<dbReference type="PANTHER" id="PTHR37258:SF1">
    <property type="entry name" value="FANTOM PROTEIN"/>
    <property type="match status" value="1"/>
</dbReference>
<dbReference type="Proteomes" id="UP001642260">
    <property type="component" value="Unassembled WGS sequence"/>
</dbReference>
<feature type="region of interest" description="Disordered" evidence="1">
    <location>
        <begin position="257"/>
        <end position="362"/>
    </location>
</feature>
<evidence type="ECO:0000256" key="1">
    <source>
        <dbReference type="SAM" id="MobiDB-lite"/>
    </source>
</evidence>
<reference evidence="2 3" key="1">
    <citation type="submission" date="2022-03" db="EMBL/GenBank/DDBJ databases">
        <authorList>
            <person name="Macdonald S."/>
            <person name="Ahmed S."/>
            <person name="Newling K."/>
        </authorList>
    </citation>
    <scope>NUCLEOTIDE SEQUENCE [LARGE SCALE GENOMIC DNA]</scope>
</reference>